<accession>A0A1J8Q2U6</accession>
<feature type="non-terminal residue" evidence="2">
    <location>
        <position position="33"/>
    </location>
</feature>
<organism evidence="2 3">
    <name type="scientific">Rhizopogon vesiculosus</name>
    <dbReference type="NCBI Taxonomy" id="180088"/>
    <lineage>
        <taxon>Eukaryota</taxon>
        <taxon>Fungi</taxon>
        <taxon>Dikarya</taxon>
        <taxon>Basidiomycota</taxon>
        <taxon>Agaricomycotina</taxon>
        <taxon>Agaricomycetes</taxon>
        <taxon>Agaricomycetidae</taxon>
        <taxon>Boletales</taxon>
        <taxon>Suillineae</taxon>
        <taxon>Rhizopogonaceae</taxon>
        <taxon>Rhizopogon</taxon>
    </lineage>
</organism>
<dbReference type="AlphaFoldDB" id="A0A1J8Q2U6"/>
<evidence type="ECO:0000313" key="3">
    <source>
        <dbReference type="Proteomes" id="UP000183567"/>
    </source>
</evidence>
<feature type="region of interest" description="Disordered" evidence="1">
    <location>
        <begin position="1"/>
        <end position="33"/>
    </location>
</feature>
<dbReference type="Proteomes" id="UP000183567">
    <property type="component" value="Unassembled WGS sequence"/>
</dbReference>
<sequence>MYIGEGATQRPAELEHVRRLPQGLLDDPRDYIQ</sequence>
<comment type="caution">
    <text evidence="2">The sequence shown here is derived from an EMBL/GenBank/DDBJ whole genome shotgun (WGS) entry which is preliminary data.</text>
</comment>
<name>A0A1J8Q2U6_9AGAM</name>
<reference evidence="2 3" key="1">
    <citation type="submission" date="2016-03" db="EMBL/GenBank/DDBJ databases">
        <title>Comparative genomics of the ectomycorrhizal sister species Rhizopogon vinicolor and Rhizopogon vesiculosus (Basidiomycota: Boletales) reveals a divergence of the mating type B locus.</title>
        <authorList>
            <person name="Mujic A.B."/>
            <person name="Kuo A."/>
            <person name="Tritt A."/>
            <person name="Lipzen A."/>
            <person name="Chen C."/>
            <person name="Johnson J."/>
            <person name="Sharma A."/>
            <person name="Barry K."/>
            <person name="Grigoriev I.V."/>
            <person name="Spatafora J.W."/>
        </authorList>
    </citation>
    <scope>NUCLEOTIDE SEQUENCE [LARGE SCALE GENOMIC DNA]</scope>
    <source>
        <strain evidence="2 3">AM-OR11-056</strain>
    </source>
</reference>
<evidence type="ECO:0000313" key="2">
    <source>
        <dbReference type="EMBL" id="OJA15926.1"/>
    </source>
</evidence>
<dbReference type="EMBL" id="LVVM01002785">
    <property type="protein sequence ID" value="OJA15926.1"/>
    <property type="molecule type" value="Genomic_DNA"/>
</dbReference>
<proteinExistence type="predicted"/>
<protein>
    <submittedName>
        <fullName evidence="2">Uncharacterized protein</fullName>
    </submittedName>
</protein>
<evidence type="ECO:0000256" key="1">
    <source>
        <dbReference type="SAM" id="MobiDB-lite"/>
    </source>
</evidence>
<gene>
    <name evidence="2" type="ORF">AZE42_02636</name>
</gene>
<keyword evidence="3" id="KW-1185">Reference proteome</keyword>